<protein>
    <recommendedName>
        <fullName evidence="2">BZIP domain-containing protein</fullName>
    </recommendedName>
</protein>
<dbReference type="Pfam" id="PF11905">
    <property type="entry name" value="DUF3425"/>
    <property type="match status" value="1"/>
</dbReference>
<feature type="compositionally biased region" description="Polar residues" evidence="1">
    <location>
        <begin position="176"/>
        <end position="193"/>
    </location>
</feature>
<proteinExistence type="predicted"/>
<dbReference type="PANTHER" id="PTHR38116">
    <property type="entry name" value="CHROMOSOME 7, WHOLE GENOME SHOTGUN SEQUENCE"/>
    <property type="match status" value="1"/>
</dbReference>
<evidence type="ECO:0000313" key="4">
    <source>
        <dbReference type="Proteomes" id="UP001498476"/>
    </source>
</evidence>
<reference evidence="3 4" key="1">
    <citation type="journal article" date="2025" name="Microbiol. Resour. Announc.">
        <title>Draft genome sequences for Neonectria magnoliae and Neonectria punicea, canker pathogens of Liriodendron tulipifera and Acer saccharum in West Virginia.</title>
        <authorList>
            <person name="Petronek H.M."/>
            <person name="Kasson M.T."/>
            <person name="Metheny A.M."/>
            <person name="Stauder C.M."/>
            <person name="Lovett B."/>
            <person name="Lynch S.C."/>
            <person name="Garnas J.R."/>
            <person name="Kasson L.R."/>
            <person name="Stajich J.E."/>
        </authorList>
    </citation>
    <scope>NUCLEOTIDE SEQUENCE [LARGE SCALE GENOMIC DNA]</scope>
    <source>
        <strain evidence="3 4">NRRL 64653</strain>
    </source>
</reference>
<dbReference type="EMBL" id="JAZAVJ010000019">
    <property type="protein sequence ID" value="KAK7421960.1"/>
    <property type="molecule type" value="Genomic_DNA"/>
</dbReference>
<dbReference type="InterPro" id="IPR004827">
    <property type="entry name" value="bZIP"/>
</dbReference>
<dbReference type="Proteomes" id="UP001498476">
    <property type="component" value="Unassembled WGS sequence"/>
</dbReference>
<keyword evidence="4" id="KW-1185">Reference proteome</keyword>
<accession>A0ABR1HL78</accession>
<sequence>MEKASRKQTPRRQTEARREQNRIASRNYREKRKQKLALLNQLLDPDDVDFGSGHDSGDANAIASVNDNDTIPIENHVLSQSEPSYIGSILDAKLPNIEDTTSYQQPPFIVNNWNTLPAPAPTASTDTDDTLSKVLQGVETLSLNQKRDLIRLLQKQTDDTTNPPSSPPSAFAPHPQQLSRNSTTLVSQPSHASRSTRLQLEALQFSLALSLTAAADPSRTPNQYVTNTGLFSALFANCYALGMGDVEPLLDEEGWSVFGLGPEIAYHPSQLSVVRAKFRNLTPDLRPCDLQLTFAHHPYIDVLPFKSFRENLLKALVHDPPLVDEDELCPDILAGIVCWGSKHNTLGMGVAVPWDVRCWEPSVWFLHKYRHLVGGWDDGMWTSARRWHSMRGERIQATPATTPSS</sequence>
<dbReference type="CDD" id="cd14688">
    <property type="entry name" value="bZIP_YAP"/>
    <property type="match status" value="1"/>
</dbReference>
<evidence type="ECO:0000259" key="2">
    <source>
        <dbReference type="PROSITE" id="PS00036"/>
    </source>
</evidence>
<dbReference type="PROSITE" id="PS00036">
    <property type="entry name" value="BZIP_BASIC"/>
    <property type="match status" value="1"/>
</dbReference>
<feature type="region of interest" description="Disordered" evidence="1">
    <location>
        <begin position="1"/>
        <end position="30"/>
    </location>
</feature>
<feature type="domain" description="BZIP" evidence="2">
    <location>
        <begin position="17"/>
        <end position="31"/>
    </location>
</feature>
<feature type="compositionally biased region" description="Basic and acidic residues" evidence="1">
    <location>
        <begin position="12"/>
        <end position="21"/>
    </location>
</feature>
<comment type="caution">
    <text evidence="3">The sequence shown here is derived from an EMBL/GenBank/DDBJ whole genome shotgun (WGS) entry which is preliminary data.</text>
</comment>
<evidence type="ECO:0000256" key="1">
    <source>
        <dbReference type="SAM" id="MobiDB-lite"/>
    </source>
</evidence>
<organism evidence="3 4">
    <name type="scientific">Neonectria punicea</name>
    <dbReference type="NCBI Taxonomy" id="979145"/>
    <lineage>
        <taxon>Eukaryota</taxon>
        <taxon>Fungi</taxon>
        <taxon>Dikarya</taxon>
        <taxon>Ascomycota</taxon>
        <taxon>Pezizomycotina</taxon>
        <taxon>Sordariomycetes</taxon>
        <taxon>Hypocreomycetidae</taxon>
        <taxon>Hypocreales</taxon>
        <taxon>Nectriaceae</taxon>
        <taxon>Neonectria</taxon>
    </lineage>
</organism>
<dbReference type="InterPro" id="IPR021833">
    <property type="entry name" value="DUF3425"/>
</dbReference>
<evidence type="ECO:0000313" key="3">
    <source>
        <dbReference type="EMBL" id="KAK7421960.1"/>
    </source>
</evidence>
<gene>
    <name evidence="3" type="ORF">QQX98_001955</name>
</gene>
<dbReference type="PANTHER" id="PTHR38116:SF5">
    <property type="entry name" value="BZIP DOMAIN-CONTAINING PROTEIN"/>
    <property type="match status" value="1"/>
</dbReference>
<feature type="region of interest" description="Disordered" evidence="1">
    <location>
        <begin position="157"/>
        <end position="193"/>
    </location>
</feature>
<name>A0ABR1HL78_9HYPO</name>
<feature type="compositionally biased region" description="Basic residues" evidence="1">
    <location>
        <begin position="1"/>
        <end position="10"/>
    </location>
</feature>